<organism evidence="1 2">
    <name type="scientific">Ascaris lumbricoides</name>
    <name type="common">Giant roundworm</name>
    <dbReference type="NCBI Taxonomy" id="6252"/>
    <lineage>
        <taxon>Eukaryota</taxon>
        <taxon>Metazoa</taxon>
        <taxon>Ecdysozoa</taxon>
        <taxon>Nematoda</taxon>
        <taxon>Chromadorea</taxon>
        <taxon>Rhabditida</taxon>
        <taxon>Spirurina</taxon>
        <taxon>Ascaridomorpha</taxon>
        <taxon>Ascaridoidea</taxon>
        <taxon>Ascarididae</taxon>
        <taxon>Ascaris</taxon>
    </lineage>
</organism>
<name>A0A0M3IK18_ASCLU</name>
<evidence type="ECO:0000313" key="2">
    <source>
        <dbReference type="WBParaSite" id="ALUE_0001905801-mRNA-1"/>
    </source>
</evidence>
<dbReference type="Proteomes" id="UP000036681">
    <property type="component" value="Unplaced"/>
</dbReference>
<reference evidence="2" key="1">
    <citation type="submission" date="2017-02" db="UniProtKB">
        <authorList>
            <consortium name="WormBaseParasite"/>
        </authorList>
    </citation>
    <scope>IDENTIFICATION</scope>
</reference>
<evidence type="ECO:0000313" key="1">
    <source>
        <dbReference type="Proteomes" id="UP000036681"/>
    </source>
</evidence>
<sequence length="102" mass="11233">MKDPTRQPVNSGKDIYEFEETDDTFPETAVVAGSSKKFSNETAPYSAHTDLNSATAQPSSVVFGASFWLPNTPPVTLLWILPADAIDHSTWLDPDPLPIEWL</sequence>
<proteinExistence type="predicted"/>
<accession>A0A0M3IK18</accession>
<dbReference type="WBParaSite" id="ALUE_0001905801-mRNA-1">
    <property type="protein sequence ID" value="ALUE_0001905801-mRNA-1"/>
    <property type="gene ID" value="ALUE_0001905801"/>
</dbReference>
<dbReference type="AlphaFoldDB" id="A0A0M3IK18"/>
<protein>
    <submittedName>
        <fullName evidence="2">Uncharacterized protein</fullName>
    </submittedName>
</protein>
<keyword evidence="1" id="KW-1185">Reference proteome</keyword>